<dbReference type="PROSITE" id="PS50109">
    <property type="entry name" value="HIS_KIN"/>
    <property type="match status" value="1"/>
</dbReference>
<protein>
    <recommendedName>
        <fullName evidence="2">histidine kinase</fullName>
        <ecNumber evidence="2">2.7.13.3</ecNumber>
    </recommendedName>
</protein>
<dbReference type="Pfam" id="PF02518">
    <property type="entry name" value="HATPase_c"/>
    <property type="match status" value="1"/>
</dbReference>
<proteinExistence type="predicted"/>
<accession>A0A7G8BJY9</accession>
<evidence type="ECO:0000259" key="4">
    <source>
        <dbReference type="PROSITE" id="PS50109"/>
    </source>
</evidence>
<dbReference type="SUPFAM" id="SSF55874">
    <property type="entry name" value="ATPase domain of HSP90 chaperone/DNA topoisomerase II/histidine kinase"/>
    <property type="match status" value="1"/>
</dbReference>
<dbReference type="PANTHER" id="PTHR43547:SF2">
    <property type="entry name" value="HYBRID SIGNAL TRANSDUCTION HISTIDINE KINASE C"/>
    <property type="match status" value="1"/>
</dbReference>
<dbReference type="EMBL" id="CP060394">
    <property type="protein sequence ID" value="QNI32859.1"/>
    <property type="molecule type" value="Genomic_DNA"/>
</dbReference>
<evidence type="ECO:0000256" key="3">
    <source>
        <dbReference type="ARBA" id="ARBA00022553"/>
    </source>
</evidence>
<dbReference type="RefSeq" id="WP_186743848.1">
    <property type="nucleotide sequence ID" value="NZ_CP060394.1"/>
</dbReference>
<dbReference type="SMART" id="SM00387">
    <property type="entry name" value="HATPase_c"/>
    <property type="match status" value="1"/>
</dbReference>
<gene>
    <name evidence="5" type="ORF">H7849_02330</name>
</gene>
<keyword evidence="5" id="KW-0808">Transferase</keyword>
<dbReference type="GO" id="GO:0000155">
    <property type="term" value="F:phosphorelay sensor kinase activity"/>
    <property type="evidence" value="ECO:0007669"/>
    <property type="project" value="TreeGrafter"/>
</dbReference>
<dbReference type="PANTHER" id="PTHR43547">
    <property type="entry name" value="TWO-COMPONENT HISTIDINE KINASE"/>
    <property type="match status" value="1"/>
</dbReference>
<keyword evidence="3" id="KW-0597">Phosphoprotein</keyword>
<evidence type="ECO:0000313" key="5">
    <source>
        <dbReference type="EMBL" id="QNI32859.1"/>
    </source>
</evidence>
<name>A0A7G8BJY9_9BACT</name>
<keyword evidence="5" id="KW-0418">Kinase</keyword>
<dbReference type="PRINTS" id="PR00344">
    <property type="entry name" value="BCTRLSENSOR"/>
</dbReference>
<sequence>MKGGESLAAIAHDARNVAAALGLCCDLLAEPGVLAEGNQHFAEELQAIASASCALVEKLTIPPLASGMERGFRSIRRVANTFPHSDSIDDLAAAVEQLKGPLAALAGAKIDLQMECLTCFGRVGLSHEDLTRILINLTRNAAEAMPHGGRIRITVQQGDGGSFLDSVHPPETVLLCVQDSGPGIPQGYIDRLFDAGFTTKIHSAGGLHGMQRGLGMHIVRRLVEAVGGRVRVTSAPGGGARFEMELPLIHRERANSGFPADFPERATLKC</sequence>
<feature type="domain" description="Histidine kinase" evidence="4">
    <location>
        <begin position="9"/>
        <end position="250"/>
    </location>
</feature>
<dbReference type="EC" id="2.7.13.3" evidence="2"/>
<keyword evidence="6" id="KW-1185">Reference proteome</keyword>
<evidence type="ECO:0000313" key="6">
    <source>
        <dbReference type="Proteomes" id="UP000515312"/>
    </source>
</evidence>
<evidence type="ECO:0000256" key="1">
    <source>
        <dbReference type="ARBA" id="ARBA00000085"/>
    </source>
</evidence>
<dbReference type="KEGG" id="adin:H7849_02330"/>
<dbReference type="Gene3D" id="3.30.565.10">
    <property type="entry name" value="Histidine kinase-like ATPase, C-terminal domain"/>
    <property type="match status" value="1"/>
</dbReference>
<dbReference type="InterPro" id="IPR003594">
    <property type="entry name" value="HATPase_dom"/>
</dbReference>
<dbReference type="InterPro" id="IPR004358">
    <property type="entry name" value="Sig_transdc_His_kin-like_C"/>
</dbReference>
<dbReference type="Proteomes" id="UP000515312">
    <property type="component" value="Chromosome"/>
</dbReference>
<dbReference type="InterPro" id="IPR005467">
    <property type="entry name" value="His_kinase_dom"/>
</dbReference>
<dbReference type="AlphaFoldDB" id="A0A7G8BJY9"/>
<dbReference type="InterPro" id="IPR036890">
    <property type="entry name" value="HATPase_C_sf"/>
</dbReference>
<evidence type="ECO:0000256" key="2">
    <source>
        <dbReference type="ARBA" id="ARBA00012438"/>
    </source>
</evidence>
<reference evidence="5 6" key="1">
    <citation type="submission" date="2020-08" db="EMBL/GenBank/DDBJ databases">
        <title>Edaphobacter telluris sp. nov. and Acidobacterium dinghuensis sp. nov., two acidobacteria isolated from forest soil.</title>
        <authorList>
            <person name="Fu J."/>
            <person name="Qiu L."/>
        </authorList>
    </citation>
    <scope>NUCLEOTIDE SEQUENCE [LARGE SCALE GENOMIC DNA]</scope>
    <source>
        <strain evidence="5">4Y35</strain>
    </source>
</reference>
<organism evidence="5 6">
    <name type="scientific">Alloacidobacterium dinghuense</name>
    <dbReference type="NCBI Taxonomy" id="2763107"/>
    <lineage>
        <taxon>Bacteria</taxon>
        <taxon>Pseudomonadati</taxon>
        <taxon>Acidobacteriota</taxon>
        <taxon>Terriglobia</taxon>
        <taxon>Terriglobales</taxon>
        <taxon>Acidobacteriaceae</taxon>
        <taxon>Alloacidobacterium</taxon>
    </lineage>
</organism>
<comment type="catalytic activity">
    <reaction evidence="1">
        <text>ATP + protein L-histidine = ADP + protein N-phospho-L-histidine.</text>
        <dbReference type="EC" id="2.7.13.3"/>
    </reaction>
</comment>